<reference evidence="4 5" key="1">
    <citation type="submission" date="2018-08" db="EMBL/GenBank/DDBJ databases">
        <title>Aphanomyces genome sequencing and annotation.</title>
        <authorList>
            <person name="Minardi D."/>
            <person name="Oidtmann B."/>
            <person name="Van Der Giezen M."/>
            <person name="Studholme D.J."/>
        </authorList>
    </citation>
    <scope>NUCLEOTIDE SEQUENCE [LARGE SCALE GENOMIC DNA]</scope>
    <source>
        <strain evidence="2 5">D2</strain>
        <strain evidence="3 6">Sv</strain>
        <strain evidence="1 4">Yx</strain>
    </source>
</reference>
<dbReference type="EMBL" id="QUTD01010183">
    <property type="protein sequence ID" value="RHY41407.1"/>
    <property type="molecule type" value="Genomic_DNA"/>
</dbReference>
<dbReference type="PANTHER" id="PTHR40866:SF1">
    <property type="entry name" value="BED-TYPE DOMAIN-CONTAINING PROTEIN"/>
    <property type="match status" value="1"/>
</dbReference>
<evidence type="ECO:0008006" key="7">
    <source>
        <dbReference type="Google" id="ProtNLM"/>
    </source>
</evidence>
<dbReference type="SUPFAM" id="SSF53098">
    <property type="entry name" value="Ribonuclease H-like"/>
    <property type="match status" value="1"/>
</dbReference>
<evidence type="ECO:0000313" key="3">
    <source>
        <dbReference type="EMBL" id="RHY93654.1"/>
    </source>
</evidence>
<evidence type="ECO:0000313" key="4">
    <source>
        <dbReference type="Proteomes" id="UP000266239"/>
    </source>
</evidence>
<sequence>MAKLSDSVEKKISAMLPNSFAIVFDGWSIGSTHYVAIFATFPTDDAIGYKKVLLSFSPINDEDSLSAIAHYDYLSFVLEVYGKNMSNVVALIGDNCSVNVAFARRCGLPLVGCASHRFNLFVNDILTDYEPLLEAVNDLMKKLKNLIPAAKLRRLTPLAAKTRNVTRWSSTYAMLRRYSDTKHFIRQVNDRSVLPYLLSSDQDKEVDKLLLLLADLNSATVALQSEVATMAFVRVLFDETMRTYPSARSRLGVDADIVHFQDFENAVVKIMNQSANTMSVGELESVGRLKSTAKPSSEAQDKPTTILERTKKKQKTMQDQSVYMDCRFIRPTSNMCERFFSWAKYALNDRRRGTSPQNFEQQMFLKVNSDLWDVSDVAGLVGR</sequence>
<organism evidence="2 5">
    <name type="scientific">Aphanomyces astaci</name>
    <name type="common">Crayfish plague agent</name>
    <dbReference type="NCBI Taxonomy" id="112090"/>
    <lineage>
        <taxon>Eukaryota</taxon>
        <taxon>Sar</taxon>
        <taxon>Stramenopiles</taxon>
        <taxon>Oomycota</taxon>
        <taxon>Saprolegniomycetes</taxon>
        <taxon>Saprolegniales</taxon>
        <taxon>Verrucalvaceae</taxon>
        <taxon>Aphanomyces</taxon>
    </lineage>
</organism>
<dbReference type="VEuPathDB" id="FungiDB:H257_09845"/>
<accession>A0A397CEA0</accession>
<name>A0A397CEA0_APHAT</name>
<evidence type="ECO:0000313" key="5">
    <source>
        <dbReference type="Proteomes" id="UP000266643"/>
    </source>
</evidence>
<evidence type="ECO:0000313" key="1">
    <source>
        <dbReference type="EMBL" id="RHX98596.1"/>
    </source>
</evidence>
<dbReference type="EMBL" id="QUTG01003009">
    <property type="protein sequence ID" value="RHY93654.1"/>
    <property type="molecule type" value="Genomic_DNA"/>
</dbReference>
<comment type="caution">
    <text evidence="2">The sequence shown here is derived from an EMBL/GenBank/DDBJ whole genome shotgun (WGS) entry which is preliminary data.</text>
</comment>
<dbReference type="Proteomes" id="UP000285712">
    <property type="component" value="Unassembled WGS sequence"/>
</dbReference>
<proteinExistence type="predicted"/>
<protein>
    <recommendedName>
        <fullName evidence="7">HAT C-terminal dimerisation domain-containing protein</fullName>
    </recommendedName>
</protein>
<dbReference type="PANTHER" id="PTHR40866">
    <property type="entry name" value="BED-TYPE DOMAIN-CONTAINING PROTEIN"/>
    <property type="match status" value="1"/>
</dbReference>
<gene>
    <name evidence="1" type="ORF">DYB25_011135</name>
    <name evidence="2" type="ORF">DYB30_011347</name>
    <name evidence="3" type="ORF">DYB35_001085</name>
</gene>
<dbReference type="EMBL" id="QUTA01011345">
    <property type="protein sequence ID" value="RHX98596.1"/>
    <property type="molecule type" value="Genomic_DNA"/>
</dbReference>
<dbReference type="Proteomes" id="UP000266239">
    <property type="component" value="Unassembled WGS sequence"/>
</dbReference>
<dbReference type="InterPro" id="IPR012337">
    <property type="entry name" value="RNaseH-like_sf"/>
</dbReference>
<evidence type="ECO:0000313" key="6">
    <source>
        <dbReference type="Proteomes" id="UP000285712"/>
    </source>
</evidence>
<dbReference type="Proteomes" id="UP000266643">
    <property type="component" value="Unassembled WGS sequence"/>
</dbReference>
<evidence type="ECO:0000313" key="2">
    <source>
        <dbReference type="EMBL" id="RHY41407.1"/>
    </source>
</evidence>
<dbReference type="AlphaFoldDB" id="A0A397CEA0"/>